<dbReference type="InterPro" id="IPR000031">
    <property type="entry name" value="PurE_dom"/>
</dbReference>
<dbReference type="EMBL" id="JAGVWF010000004">
    <property type="protein sequence ID" value="MBS3058852.1"/>
    <property type="molecule type" value="Genomic_DNA"/>
</dbReference>
<evidence type="ECO:0000256" key="1">
    <source>
        <dbReference type="ARBA" id="ARBA00022755"/>
    </source>
</evidence>
<organism evidence="3 5">
    <name type="scientific">Candidatus Iainarchaeum sp</name>
    <dbReference type="NCBI Taxonomy" id="3101447"/>
    <lineage>
        <taxon>Archaea</taxon>
        <taxon>Candidatus Iainarchaeota</taxon>
        <taxon>Candidatus Iainarchaeia</taxon>
        <taxon>Candidatus Iainarchaeales</taxon>
        <taxon>Candidatus Iainarchaeaceae</taxon>
        <taxon>Candidatus Iainarchaeum</taxon>
    </lineage>
</organism>
<dbReference type="InterPro" id="IPR024694">
    <property type="entry name" value="PurE_prokaryotes"/>
</dbReference>
<evidence type="ECO:0000259" key="2">
    <source>
        <dbReference type="SMART" id="SM01001"/>
    </source>
</evidence>
<name>A0A7J4IUE6_9ARCH</name>
<dbReference type="Pfam" id="PF00731">
    <property type="entry name" value="AIRC"/>
    <property type="match status" value="1"/>
</dbReference>
<dbReference type="PANTHER" id="PTHR23046:SF2">
    <property type="entry name" value="PHOSPHORIBOSYLAMINOIMIDAZOLE CARBOXYLASE"/>
    <property type="match status" value="1"/>
</dbReference>
<dbReference type="SUPFAM" id="SSF52255">
    <property type="entry name" value="N5-CAIR mutase (phosphoribosylaminoimidazole carboxylase, PurE)"/>
    <property type="match status" value="1"/>
</dbReference>
<dbReference type="AlphaFoldDB" id="A0A7J4IUE6"/>
<comment type="caution">
    <text evidence="3">The sequence shown here is derived from an EMBL/GenBank/DDBJ whole genome shotgun (WGS) entry which is preliminary data.</text>
</comment>
<dbReference type="Proteomes" id="UP000683213">
    <property type="component" value="Unassembled WGS sequence"/>
</dbReference>
<gene>
    <name evidence="3" type="ORF">HA237_01215</name>
    <name evidence="4" type="ORF">J4224_00310</name>
</gene>
<evidence type="ECO:0000313" key="4">
    <source>
        <dbReference type="EMBL" id="MBS3058852.1"/>
    </source>
</evidence>
<keyword evidence="1" id="KW-0658">Purine biosynthesis</keyword>
<dbReference type="EMBL" id="DUFG01000007">
    <property type="protein sequence ID" value="HIH07969.1"/>
    <property type="molecule type" value="Genomic_DNA"/>
</dbReference>
<accession>A0A7J4IUE6</accession>
<evidence type="ECO:0000313" key="5">
    <source>
        <dbReference type="Proteomes" id="UP000577419"/>
    </source>
</evidence>
<reference evidence="5" key="1">
    <citation type="journal article" date="2020" name="bioRxiv">
        <title>A rank-normalized archaeal taxonomy based on genome phylogeny resolves widespread incomplete and uneven classifications.</title>
        <authorList>
            <person name="Rinke C."/>
            <person name="Chuvochina M."/>
            <person name="Mussig A.J."/>
            <person name="Chaumeil P.-A."/>
            <person name="Waite D.W."/>
            <person name="Whitman W.B."/>
            <person name="Parks D.H."/>
            <person name="Hugenholtz P."/>
        </authorList>
    </citation>
    <scope>NUCLEOTIDE SEQUENCE [LARGE SCALE GENOMIC DNA]</scope>
</reference>
<protein>
    <submittedName>
        <fullName evidence="3">AIR carboxylase family protein</fullName>
    </submittedName>
</protein>
<dbReference type="Gene3D" id="3.40.50.1970">
    <property type="match status" value="2"/>
</dbReference>
<sequence>MPEVLVVFGSASDANVFEPLLSEFQSSKTSFDFRVLSAHRTPKELEKAVVGSDAKIIVAGAGLSAALPGVIAAHTIRPVIAVPCGSTFHGLDAFLASVQTPSGIPVLSVGVAKSSEAAKHCVNALKGFSSVVLVERTGTESSAAPAKCEEKLNELGVKFEEETDSNYSDPKKIFIDFVQLEKAAALPETNATVIVCAVKGSSSASDSMEFLKAAGKHLWVGLNRGENAAIAAVELLNLNGKFDSVLDAERKNLREKLLESDKEIKNKLAK</sequence>
<dbReference type="GO" id="GO:0006189">
    <property type="term" value="P:'de novo' IMP biosynthetic process"/>
    <property type="evidence" value="ECO:0007669"/>
    <property type="project" value="InterPro"/>
</dbReference>
<dbReference type="PANTHER" id="PTHR23046">
    <property type="entry name" value="PHOSPHORIBOSYLAMINOIMIDAZOLE CARBOXYLASE CATALYTIC SUBUNIT"/>
    <property type="match status" value="1"/>
</dbReference>
<evidence type="ECO:0000313" key="3">
    <source>
        <dbReference type="EMBL" id="HIH07969.1"/>
    </source>
</evidence>
<dbReference type="SMART" id="SM01001">
    <property type="entry name" value="AIRC"/>
    <property type="match status" value="1"/>
</dbReference>
<feature type="domain" description="PurE" evidence="2">
    <location>
        <begin position="2"/>
        <end position="132"/>
    </location>
</feature>
<reference evidence="4" key="2">
    <citation type="submission" date="2021-03" db="EMBL/GenBank/DDBJ databases">
        <authorList>
            <person name="Jaffe A."/>
        </authorList>
    </citation>
    <scope>NUCLEOTIDE SEQUENCE</scope>
    <source>
        <strain evidence="4">RIFCSPHIGHO2_01_FULL_GW2011_AR10_43_9</strain>
    </source>
</reference>
<proteinExistence type="predicted"/>
<dbReference type="Proteomes" id="UP000577419">
    <property type="component" value="Unassembled WGS sequence"/>
</dbReference>
<reference evidence="4" key="3">
    <citation type="submission" date="2021-05" db="EMBL/GenBank/DDBJ databases">
        <title>Protein family content uncovers lineage relationships and bacterial pathway maintenance mechanisms in DPANN archaea.</title>
        <authorList>
            <person name="Castelle C.J."/>
            <person name="Meheust R."/>
            <person name="Jaffe A.L."/>
            <person name="Seitz K."/>
            <person name="Gong X."/>
            <person name="Baker B.J."/>
            <person name="Banfield J.F."/>
        </authorList>
    </citation>
    <scope>NUCLEOTIDE SEQUENCE</scope>
    <source>
        <strain evidence="4">RIFCSPHIGHO2_01_FULL_GW2011_AR10_43_9</strain>
    </source>
</reference>